<keyword evidence="1" id="KW-0472">Membrane</keyword>
<name>A0A162CC45_9CRUS</name>
<organism evidence="2 3">
    <name type="scientific">Daphnia magna</name>
    <dbReference type="NCBI Taxonomy" id="35525"/>
    <lineage>
        <taxon>Eukaryota</taxon>
        <taxon>Metazoa</taxon>
        <taxon>Ecdysozoa</taxon>
        <taxon>Arthropoda</taxon>
        <taxon>Crustacea</taxon>
        <taxon>Branchiopoda</taxon>
        <taxon>Diplostraca</taxon>
        <taxon>Cladocera</taxon>
        <taxon>Anomopoda</taxon>
        <taxon>Daphniidae</taxon>
        <taxon>Daphnia</taxon>
    </lineage>
</organism>
<comment type="caution">
    <text evidence="2">The sequence shown here is derived from an EMBL/GenBank/DDBJ whole genome shotgun (WGS) entry which is preliminary data.</text>
</comment>
<dbReference type="Proteomes" id="UP000076858">
    <property type="component" value="Unassembled WGS sequence"/>
</dbReference>
<evidence type="ECO:0000256" key="1">
    <source>
        <dbReference type="SAM" id="Phobius"/>
    </source>
</evidence>
<proteinExistence type="predicted"/>
<gene>
    <name evidence="2" type="ORF">APZ42_020623</name>
</gene>
<reference evidence="2 3" key="1">
    <citation type="submission" date="2016-03" db="EMBL/GenBank/DDBJ databases">
        <title>EvidentialGene: Evidence-directed Construction of Genes on Genomes.</title>
        <authorList>
            <person name="Gilbert D.G."/>
            <person name="Choi J.-H."/>
            <person name="Mockaitis K."/>
            <person name="Colbourne J."/>
            <person name="Pfrender M."/>
        </authorList>
    </citation>
    <scope>NUCLEOTIDE SEQUENCE [LARGE SCALE GENOMIC DNA]</scope>
    <source>
        <strain evidence="2 3">Xinb3</strain>
        <tissue evidence="2">Complete organism</tissue>
    </source>
</reference>
<accession>A0A162CC45</accession>
<keyword evidence="3" id="KW-1185">Reference proteome</keyword>
<evidence type="ECO:0000313" key="2">
    <source>
        <dbReference type="EMBL" id="KZS14002.1"/>
    </source>
</evidence>
<keyword evidence="1" id="KW-0812">Transmembrane</keyword>
<feature type="transmembrane region" description="Helical" evidence="1">
    <location>
        <begin position="66"/>
        <end position="89"/>
    </location>
</feature>
<protein>
    <submittedName>
        <fullName evidence="2">Uncharacterized protein</fullName>
    </submittedName>
</protein>
<evidence type="ECO:0000313" key="3">
    <source>
        <dbReference type="Proteomes" id="UP000076858"/>
    </source>
</evidence>
<dbReference type="EMBL" id="LRGB01001005">
    <property type="protein sequence ID" value="KZS14002.1"/>
    <property type="molecule type" value="Genomic_DNA"/>
</dbReference>
<dbReference type="AlphaFoldDB" id="A0A162CC45"/>
<keyword evidence="1" id="KW-1133">Transmembrane helix</keyword>
<sequence>MDHLVVARSRSVHIQSCISPLYTDISMIERRALFRFPSDRWDTYDYRCLRLNSVFNVFASCFLPKVFSWAVGNGALCGVSIVSVVISWVGA</sequence>